<gene>
    <name evidence="1" type="ORF">CDL15_Pgr014852</name>
    <name evidence="2" type="ORF">CRG98_014236</name>
</gene>
<evidence type="ECO:0000313" key="3">
    <source>
        <dbReference type="Proteomes" id="UP000197138"/>
    </source>
</evidence>
<organism evidence="1 3">
    <name type="scientific">Punica granatum</name>
    <name type="common">Pomegranate</name>
    <dbReference type="NCBI Taxonomy" id="22663"/>
    <lineage>
        <taxon>Eukaryota</taxon>
        <taxon>Viridiplantae</taxon>
        <taxon>Streptophyta</taxon>
        <taxon>Embryophyta</taxon>
        <taxon>Tracheophyta</taxon>
        <taxon>Spermatophyta</taxon>
        <taxon>Magnoliopsida</taxon>
        <taxon>eudicotyledons</taxon>
        <taxon>Gunneridae</taxon>
        <taxon>Pentapetalae</taxon>
        <taxon>rosids</taxon>
        <taxon>malvids</taxon>
        <taxon>Myrtales</taxon>
        <taxon>Lythraceae</taxon>
        <taxon>Punica</taxon>
    </lineage>
</organism>
<keyword evidence="4" id="KW-1185">Reference proteome</keyword>
<name>A0A218Y161_PUNGR</name>
<comment type="caution">
    <text evidence="1">The sequence shown here is derived from an EMBL/GenBank/DDBJ whole genome shotgun (WGS) entry which is preliminary data.</text>
</comment>
<dbReference type="EMBL" id="PGOL01000756">
    <property type="protein sequence ID" value="PKI65354.1"/>
    <property type="molecule type" value="Genomic_DNA"/>
</dbReference>
<evidence type="ECO:0000313" key="1">
    <source>
        <dbReference type="EMBL" id="OWM90549.1"/>
    </source>
</evidence>
<reference evidence="2 4" key="3">
    <citation type="submission" date="2017-11" db="EMBL/GenBank/DDBJ databases">
        <title>De-novo sequencing of pomegranate (Punica granatum L.) genome.</title>
        <authorList>
            <person name="Akparov Z."/>
            <person name="Amiraslanov A."/>
            <person name="Hajiyeva S."/>
            <person name="Abbasov M."/>
            <person name="Kaur K."/>
            <person name="Hamwieh A."/>
            <person name="Solovyev V."/>
            <person name="Salamov A."/>
            <person name="Braich B."/>
            <person name="Kosarev P."/>
            <person name="Mahmoud A."/>
            <person name="Hajiyev E."/>
            <person name="Babayeva S."/>
            <person name="Izzatullayeva V."/>
            <person name="Mammadov A."/>
            <person name="Mammadov A."/>
            <person name="Sharifova S."/>
            <person name="Ojaghi J."/>
            <person name="Eynullazada K."/>
            <person name="Bayramov B."/>
            <person name="Abdulazimova A."/>
            <person name="Shahmuradov I."/>
        </authorList>
    </citation>
    <scope>NUCLEOTIDE SEQUENCE [LARGE SCALE GENOMIC DNA]</scope>
    <source>
        <strain evidence="2">AG2017</strain>
        <strain evidence="4">cv. AG2017</strain>
        <tissue evidence="2">Leaf</tissue>
    </source>
</reference>
<proteinExistence type="predicted"/>
<sequence>MRSSPPTRTVRSACGGWWPGLVEVAPPPADAPHLHRPAASLRNYVIVRRHRKRLWIEHCDAVWGLAVSRLEGLMYSVLWDQSLEKLNTMDCTRCLESMKAHEDAINAIVAWYPVYTGSADVLIEYG</sequence>
<accession>A0A218Y161</accession>
<dbReference type="AlphaFoldDB" id="A0A218Y161"/>
<dbReference type="EMBL" id="MTKT01000548">
    <property type="protein sequence ID" value="OWM90549.1"/>
    <property type="molecule type" value="Genomic_DNA"/>
</dbReference>
<dbReference type="PANTHER" id="PTHR22844:SF324">
    <property type="entry name" value="TRANSDUCIN_WD40 REPEAT PROTEIN"/>
    <property type="match status" value="1"/>
</dbReference>
<dbReference type="InterPro" id="IPR045182">
    <property type="entry name" value="JINGUBANG-like"/>
</dbReference>
<evidence type="ECO:0000313" key="2">
    <source>
        <dbReference type="EMBL" id="PKI65354.1"/>
    </source>
</evidence>
<dbReference type="STRING" id="22663.A0A218Y161"/>
<dbReference type="Proteomes" id="UP000197138">
    <property type="component" value="Unassembled WGS sequence"/>
</dbReference>
<dbReference type="Proteomes" id="UP000233551">
    <property type="component" value="Unassembled WGS sequence"/>
</dbReference>
<evidence type="ECO:0000313" key="4">
    <source>
        <dbReference type="Proteomes" id="UP000233551"/>
    </source>
</evidence>
<dbReference type="PANTHER" id="PTHR22844">
    <property type="entry name" value="F-BOX AND WD40 DOMAIN PROTEIN"/>
    <property type="match status" value="1"/>
</dbReference>
<protein>
    <submittedName>
        <fullName evidence="1">Uncharacterized protein</fullName>
    </submittedName>
</protein>
<reference evidence="1" key="2">
    <citation type="submission" date="2017-06" db="EMBL/GenBank/DDBJ databases">
        <title>The pomegranate genome and the genomics of punicalagin biosynthesis.</title>
        <authorList>
            <person name="Xu C."/>
        </authorList>
    </citation>
    <scope>NUCLEOTIDE SEQUENCE [LARGE SCALE GENOMIC DNA]</scope>
    <source>
        <tissue evidence="1">Fresh leaf</tissue>
    </source>
</reference>
<reference evidence="3" key="1">
    <citation type="journal article" date="2017" name="Plant J.">
        <title>The pomegranate (Punica granatum L.) genome and the genomics of punicalagin biosynthesis.</title>
        <authorList>
            <person name="Qin G."/>
            <person name="Xu C."/>
            <person name="Ming R."/>
            <person name="Tang H."/>
            <person name="Guyot R."/>
            <person name="Kramer E.M."/>
            <person name="Hu Y."/>
            <person name="Yi X."/>
            <person name="Qi Y."/>
            <person name="Xu X."/>
            <person name="Gao Z."/>
            <person name="Pan H."/>
            <person name="Jian J."/>
            <person name="Tian Y."/>
            <person name="Yue Z."/>
            <person name="Xu Y."/>
        </authorList>
    </citation>
    <scope>NUCLEOTIDE SEQUENCE [LARGE SCALE GENOMIC DNA]</scope>
    <source>
        <strain evidence="3">cv. Dabenzi</strain>
    </source>
</reference>